<dbReference type="InterPro" id="IPR036192">
    <property type="entry name" value="Cell_div_ZapA-like_sf"/>
</dbReference>
<dbReference type="Proteomes" id="UP000549457">
    <property type="component" value="Unassembled WGS sequence"/>
</dbReference>
<evidence type="ECO:0000256" key="1">
    <source>
        <dbReference type="SAM" id="Coils"/>
    </source>
</evidence>
<dbReference type="RefSeq" id="WP_184152393.1">
    <property type="nucleotide sequence ID" value="NZ_JACHFM010000003.1"/>
</dbReference>
<dbReference type="InterPro" id="IPR007838">
    <property type="entry name" value="Cell_div_ZapA-like"/>
</dbReference>
<keyword evidence="2" id="KW-0131">Cell cycle</keyword>
<accession>A0A840SK52</accession>
<evidence type="ECO:0000313" key="2">
    <source>
        <dbReference type="EMBL" id="MBB5223509.1"/>
    </source>
</evidence>
<reference evidence="2 3" key="1">
    <citation type="submission" date="2020-08" db="EMBL/GenBank/DDBJ databases">
        <title>Genomic Encyclopedia of Type Strains, Phase IV (KMG-IV): sequencing the most valuable type-strain genomes for metagenomic binning, comparative biology and taxonomic classification.</title>
        <authorList>
            <person name="Goeker M."/>
        </authorList>
    </citation>
    <scope>NUCLEOTIDE SEQUENCE [LARGE SCALE GENOMIC DNA]</scope>
    <source>
        <strain evidence="2 3">DSM 101730</strain>
    </source>
</reference>
<dbReference type="Pfam" id="PF05164">
    <property type="entry name" value="ZapA"/>
    <property type="match status" value="1"/>
</dbReference>
<dbReference type="AlphaFoldDB" id="A0A840SK52"/>
<proteinExistence type="predicted"/>
<dbReference type="InterPro" id="IPR042233">
    <property type="entry name" value="Cell_div_ZapA_N"/>
</dbReference>
<keyword evidence="1" id="KW-0175">Coiled coil</keyword>
<name>A0A840SK52_9RHOB</name>
<sequence length="144" mass="15686">MPELILEIGGRVFEVACQPGEEASLERAARLLDAEATRIGDAGRSTEKRMLLLAGLLLADSTTALQEQLRHAEDRIRQAEERTRIAEAKSAMLAANALKLETEASHKLSPVEVAELREENEFAGALLGKVITRINQLAEELEGA</sequence>
<dbReference type="SUPFAM" id="SSF102829">
    <property type="entry name" value="Cell division protein ZapA-like"/>
    <property type="match status" value="1"/>
</dbReference>
<dbReference type="GO" id="GO:0051301">
    <property type="term" value="P:cell division"/>
    <property type="evidence" value="ECO:0007669"/>
    <property type="project" value="UniProtKB-KW"/>
</dbReference>
<feature type="coiled-coil region" evidence="1">
    <location>
        <begin position="62"/>
        <end position="89"/>
    </location>
</feature>
<protein>
    <submittedName>
        <fullName evidence="2">Cell division protein ZapA</fullName>
    </submittedName>
</protein>
<gene>
    <name evidence="2" type="ORF">HNP73_003456</name>
</gene>
<comment type="caution">
    <text evidence="2">The sequence shown here is derived from an EMBL/GenBank/DDBJ whole genome shotgun (WGS) entry which is preliminary data.</text>
</comment>
<organism evidence="2 3">
    <name type="scientific">Amaricoccus macauensis</name>
    <dbReference type="NCBI Taxonomy" id="57001"/>
    <lineage>
        <taxon>Bacteria</taxon>
        <taxon>Pseudomonadati</taxon>
        <taxon>Pseudomonadota</taxon>
        <taxon>Alphaproteobacteria</taxon>
        <taxon>Rhodobacterales</taxon>
        <taxon>Paracoccaceae</taxon>
        <taxon>Amaricoccus</taxon>
    </lineage>
</organism>
<dbReference type="EMBL" id="JACHFM010000003">
    <property type="protein sequence ID" value="MBB5223509.1"/>
    <property type="molecule type" value="Genomic_DNA"/>
</dbReference>
<keyword evidence="3" id="KW-1185">Reference proteome</keyword>
<evidence type="ECO:0000313" key="3">
    <source>
        <dbReference type="Proteomes" id="UP000549457"/>
    </source>
</evidence>
<dbReference type="Gene3D" id="3.30.160.880">
    <property type="entry name" value="Cell division protein ZapA protomer, N-terminal domain"/>
    <property type="match status" value="1"/>
</dbReference>
<keyword evidence="2" id="KW-0132">Cell division</keyword>